<feature type="non-terminal residue" evidence="2">
    <location>
        <position position="48"/>
    </location>
</feature>
<evidence type="ECO:0000313" key="3">
    <source>
        <dbReference type="Proteomes" id="UP000789570"/>
    </source>
</evidence>
<evidence type="ECO:0000313" key="2">
    <source>
        <dbReference type="EMBL" id="CAG8770537.1"/>
    </source>
</evidence>
<dbReference type="Proteomes" id="UP000789570">
    <property type="component" value="Unassembled WGS sequence"/>
</dbReference>
<sequence>YVLIKSIWKAWVNSGRSSTLIFALMLPNTTNSISVISALHFRKQVGLS</sequence>
<reference evidence="2" key="1">
    <citation type="submission" date="2021-06" db="EMBL/GenBank/DDBJ databases">
        <authorList>
            <person name="Kallberg Y."/>
            <person name="Tangrot J."/>
            <person name="Rosling A."/>
        </authorList>
    </citation>
    <scope>NUCLEOTIDE SEQUENCE</scope>
    <source>
        <strain evidence="2">UK204</strain>
    </source>
</reference>
<keyword evidence="1" id="KW-0812">Transmembrane</keyword>
<keyword evidence="1" id="KW-0472">Membrane</keyword>
<dbReference type="AlphaFoldDB" id="A0A9N9J9A2"/>
<feature type="transmembrane region" description="Helical" evidence="1">
    <location>
        <begin position="20"/>
        <end position="41"/>
    </location>
</feature>
<keyword evidence="3" id="KW-1185">Reference proteome</keyword>
<gene>
    <name evidence="2" type="ORF">FCALED_LOCUS17511</name>
</gene>
<keyword evidence="1" id="KW-1133">Transmembrane helix</keyword>
<protein>
    <submittedName>
        <fullName evidence="2">11640_t:CDS:1</fullName>
    </submittedName>
</protein>
<proteinExistence type="predicted"/>
<evidence type="ECO:0000256" key="1">
    <source>
        <dbReference type="SAM" id="Phobius"/>
    </source>
</evidence>
<comment type="caution">
    <text evidence="2">The sequence shown here is derived from an EMBL/GenBank/DDBJ whole genome shotgun (WGS) entry which is preliminary data.</text>
</comment>
<name>A0A9N9J9A2_9GLOM</name>
<accession>A0A9N9J9A2</accession>
<organism evidence="2 3">
    <name type="scientific">Funneliformis caledonium</name>
    <dbReference type="NCBI Taxonomy" id="1117310"/>
    <lineage>
        <taxon>Eukaryota</taxon>
        <taxon>Fungi</taxon>
        <taxon>Fungi incertae sedis</taxon>
        <taxon>Mucoromycota</taxon>
        <taxon>Glomeromycotina</taxon>
        <taxon>Glomeromycetes</taxon>
        <taxon>Glomerales</taxon>
        <taxon>Glomeraceae</taxon>
        <taxon>Funneliformis</taxon>
    </lineage>
</organism>
<feature type="non-terminal residue" evidence="2">
    <location>
        <position position="1"/>
    </location>
</feature>
<dbReference type="EMBL" id="CAJVPQ010027175">
    <property type="protein sequence ID" value="CAG8770537.1"/>
    <property type="molecule type" value="Genomic_DNA"/>
</dbReference>